<gene>
    <name evidence="8" type="primary">rpsN</name>
    <name evidence="8" type="ORF">E5P55_00960</name>
</gene>
<evidence type="ECO:0000313" key="9">
    <source>
        <dbReference type="Proteomes" id="UP000594451"/>
    </source>
</evidence>
<evidence type="ECO:0000256" key="4">
    <source>
        <dbReference type="ARBA" id="ARBA00023274"/>
    </source>
</evidence>
<dbReference type="GO" id="GO:0005737">
    <property type="term" value="C:cytoplasm"/>
    <property type="evidence" value="ECO:0007669"/>
    <property type="project" value="UniProtKB-ARBA"/>
</dbReference>
<dbReference type="InterPro" id="IPR018271">
    <property type="entry name" value="Ribosomal_uS14_CS"/>
</dbReference>
<evidence type="ECO:0000256" key="2">
    <source>
        <dbReference type="ARBA" id="ARBA00009083"/>
    </source>
</evidence>
<dbReference type="InterPro" id="IPR001209">
    <property type="entry name" value="Ribosomal_uS14"/>
</dbReference>
<name>A0A7T0FY37_9BACT</name>
<dbReference type="Proteomes" id="UP000594451">
    <property type="component" value="Chromosome"/>
</dbReference>
<dbReference type="KEGG" id="psup:E5P55_00960"/>
<dbReference type="PANTHER" id="PTHR19836">
    <property type="entry name" value="30S RIBOSOMAL PROTEIN S14"/>
    <property type="match status" value="1"/>
</dbReference>
<proteinExistence type="inferred from homology"/>
<evidence type="ECO:0000256" key="1">
    <source>
        <dbReference type="ARBA" id="ARBA00003686"/>
    </source>
</evidence>
<dbReference type="GO" id="GO:0003735">
    <property type="term" value="F:structural constituent of ribosome"/>
    <property type="evidence" value="ECO:0007669"/>
    <property type="project" value="InterPro"/>
</dbReference>
<evidence type="ECO:0000256" key="3">
    <source>
        <dbReference type="ARBA" id="ARBA00022980"/>
    </source>
</evidence>
<dbReference type="PROSITE" id="PS00527">
    <property type="entry name" value="RIBOSOMAL_S14"/>
    <property type="match status" value="1"/>
</dbReference>
<evidence type="ECO:0000313" key="8">
    <source>
        <dbReference type="EMBL" id="QPJ58520.1"/>
    </source>
</evidence>
<reference evidence="8 9" key="1">
    <citation type="journal article" date="2020" name="Sci. Rep.">
        <title>Morphology, ultrastructure, genomics, and phylogeny of Euplotes vanleeuwenhoeki sp. nov. and its ultra-reduced endosymbiont Candidatus Pinguicoccus supinus sp. nov.</title>
        <authorList>
            <person name="Serra V."/>
            <person name="Gammuto L."/>
            <person name="Nitla V."/>
            <person name="Castelli M."/>
            <person name="Lanzoni O."/>
            <person name="Sassera D."/>
            <person name="Bandi C."/>
            <person name="Sandeep B.V."/>
            <person name="Verni F."/>
            <person name="Modeo L."/>
            <person name="Petroni G."/>
        </authorList>
    </citation>
    <scope>NUCLEOTIDE SEQUENCE [LARGE SCALE GENOMIC DNA]</scope>
    <source>
        <strain evidence="8 9">KKR18_Esm</strain>
    </source>
</reference>
<dbReference type="SUPFAM" id="SSF57716">
    <property type="entry name" value="Glucocorticoid receptor-like (DNA-binding domain)"/>
    <property type="match status" value="1"/>
</dbReference>
<dbReference type="GO" id="GO:0006412">
    <property type="term" value="P:translation"/>
    <property type="evidence" value="ECO:0007669"/>
    <property type="project" value="InterPro"/>
</dbReference>
<comment type="subunit">
    <text evidence="7">Part of the 30S ribosomal subunit. Contacts proteins S3 and S10.</text>
</comment>
<protein>
    <recommendedName>
        <fullName evidence="5">Small ribosomal subunit protein uS14</fullName>
    </recommendedName>
    <alternativeName>
        <fullName evidence="6">30S ribosomal protein S14</fullName>
    </alternativeName>
</protein>
<sequence>MSKKSLIERNKKIRDLSKKYFKLRFDLKKQLVQEVNLQQKVNLLKKIEQLPRNSSLIRYRNRCNISGRSRAYIGYFGLSRITFRELAS</sequence>
<organism evidence="8 9">
    <name type="scientific">Candidatus Pinguicoccus supinus</name>
    <dbReference type="NCBI Taxonomy" id="2529394"/>
    <lineage>
        <taxon>Bacteria</taxon>
        <taxon>Pseudomonadati</taxon>
        <taxon>Verrucomicrobiota</taxon>
        <taxon>Candidatus Pinguicoccus</taxon>
    </lineage>
</organism>
<dbReference type="NCBIfam" id="NF006477">
    <property type="entry name" value="PRK08881.1"/>
    <property type="match status" value="1"/>
</dbReference>
<dbReference type="Pfam" id="PF00253">
    <property type="entry name" value="Ribosomal_S14"/>
    <property type="match status" value="1"/>
</dbReference>
<comment type="function">
    <text evidence="1">Binds 16S rRNA, required for the assembly of 30S particles and may also be responsible for determining the conformation of the 16S rRNA at the A site.</text>
</comment>
<dbReference type="EMBL" id="CP039370">
    <property type="protein sequence ID" value="QPJ58520.1"/>
    <property type="molecule type" value="Genomic_DNA"/>
</dbReference>
<dbReference type="FunFam" id="1.10.287.1480:FF:000001">
    <property type="entry name" value="30S ribosomal protein S14"/>
    <property type="match status" value="1"/>
</dbReference>
<dbReference type="PANTHER" id="PTHR19836:SF19">
    <property type="entry name" value="SMALL RIBOSOMAL SUBUNIT PROTEIN US14M"/>
    <property type="match status" value="1"/>
</dbReference>
<comment type="similarity">
    <text evidence="2">Belongs to the universal ribosomal protein uS14 family.</text>
</comment>
<accession>A0A7T0FY37</accession>
<evidence type="ECO:0000256" key="7">
    <source>
        <dbReference type="ARBA" id="ARBA00047110"/>
    </source>
</evidence>
<evidence type="ECO:0000256" key="6">
    <source>
        <dbReference type="ARBA" id="ARBA00035312"/>
    </source>
</evidence>
<dbReference type="GO" id="GO:0015935">
    <property type="term" value="C:small ribosomal subunit"/>
    <property type="evidence" value="ECO:0007669"/>
    <property type="project" value="TreeGrafter"/>
</dbReference>
<dbReference type="Gene3D" id="1.10.287.1480">
    <property type="match status" value="1"/>
</dbReference>
<keyword evidence="9" id="KW-1185">Reference proteome</keyword>
<keyword evidence="3 8" id="KW-0689">Ribosomal protein</keyword>
<evidence type="ECO:0000256" key="5">
    <source>
        <dbReference type="ARBA" id="ARBA00035167"/>
    </source>
</evidence>
<dbReference type="AlphaFoldDB" id="A0A7T0FY37"/>
<keyword evidence="4" id="KW-0687">Ribonucleoprotein</keyword>